<dbReference type="AlphaFoldDB" id="A0A183IKH7"/>
<dbReference type="PRINTS" id="PR00862">
    <property type="entry name" value="PROLIGOPTASE"/>
</dbReference>
<dbReference type="EMBL" id="UZAM01008140">
    <property type="protein sequence ID" value="VDP03439.1"/>
    <property type="molecule type" value="Genomic_DNA"/>
</dbReference>
<feature type="domain" description="Peptidase S9 prolyl oligopeptidase catalytic" evidence="4">
    <location>
        <begin position="424"/>
        <end position="638"/>
    </location>
</feature>
<dbReference type="GO" id="GO:0004252">
    <property type="term" value="F:serine-type endopeptidase activity"/>
    <property type="evidence" value="ECO:0007669"/>
    <property type="project" value="UniProtKB-UniRule"/>
</dbReference>
<gene>
    <name evidence="5" type="ORF">SBAD_LOCUS4123</name>
</gene>
<keyword evidence="3" id="KW-0645">Protease</keyword>
<keyword evidence="2 3" id="KW-0378">Hydrolase</keyword>
<dbReference type="Gene3D" id="3.40.50.1820">
    <property type="entry name" value="alpha/beta hydrolase"/>
    <property type="match status" value="1"/>
</dbReference>
<protein>
    <recommendedName>
        <fullName evidence="3">Prolyl endopeptidase</fullName>
        <ecNumber evidence="3">3.4.21.-</ecNumber>
    </recommendedName>
</protein>
<sequence>MLFGPIVFLVVCSCRDSRGTIIPRKVLLSDDDDYSSVDISGDGTIISYLASVNNTINIFVKNLPNGTVHQLTDETSEGIASYFWASDNRTILYSRDYLGDENWKIYSINTVNRKRAVLVDMFGVRSDLICASPLVMDKIIIGINNRSRKFSDAYTVDLVTGDMQLTFQNDYYSAIFCDMQLNIRLGVNETTDGGRSYFLLEVDNSTHRAVMYKSFDVDDSIGSMFLNFDRSGNVSYWLNNEGRDIAALVSENLDNGQQEVLHTCKETEIQTVLTIQATGTPALVFERYSVLDGYVLVPKIEPAFRRLKEFVGNTSGIMILGTSLDFKRWIVKVFSDKEPGVVYLYDLNNEEQPFTQLFRSFKQVLRYERATSKVFSLTTRDNLTEVCFFTFPPGSLTEDGYSLRPLPTVVYVHGGPWAQVELGFDVTGQLLASRGYLMIKCNFRGSTGYGKRHLIAGNGEWGRKMQHDLLDAVDWSVANNYTVRDRVAVMGHSYGGYAVLAALAFTPDFFACGIDMFGPSNLITLINSIPPYYKPIYYSTTYRIGGSPDSEEGREFLKSRSPLFFVDRMKKPLLIAQGGNDPRVKQQESDQIVRALESQNITVMYLLFPDEGHGFTRRENILALWAFKEHFLQRCLGGEAEPFGSDLEGSSVRVMVQHGYVNGTS</sequence>
<dbReference type="InterPro" id="IPR011042">
    <property type="entry name" value="6-blade_b-propeller_TolB-like"/>
</dbReference>
<reference evidence="7" key="1">
    <citation type="submission" date="2016-06" db="UniProtKB">
        <authorList>
            <consortium name="WormBaseParasite"/>
        </authorList>
    </citation>
    <scope>IDENTIFICATION</scope>
</reference>
<dbReference type="OrthoDB" id="416344at2759"/>
<dbReference type="Gene3D" id="2.120.10.30">
    <property type="entry name" value="TolB, C-terminal domain"/>
    <property type="match status" value="1"/>
</dbReference>
<dbReference type="InterPro" id="IPR029058">
    <property type="entry name" value="AB_hydrolase_fold"/>
</dbReference>
<name>A0A183IKH7_9BILA</name>
<reference evidence="5 6" key="2">
    <citation type="submission" date="2018-11" db="EMBL/GenBank/DDBJ databases">
        <authorList>
            <consortium name="Pathogen Informatics"/>
        </authorList>
    </citation>
    <scope>NUCLEOTIDE SEQUENCE [LARGE SCALE GENOMIC DNA]</scope>
</reference>
<evidence type="ECO:0000313" key="6">
    <source>
        <dbReference type="Proteomes" id="UP000270296"/>
    </source>
</evidence>
<evidence type="ECO:0000256" key="2">
    <source>
        <dbReference type="ARBA" id="ARBA00022801"/>
    </source>
</evidence>
<evidence type="ECO:0000313" key="5">
    <source>
        <dbReference type="EMBL" id="VDP03439.1"/>
    </source>
</evidence>
<evidence type="ECO:0000259" key="4">
    <source>
        <dbReference type="Pfam" id="PF00326"/>
    </source>
</evidence>
<keyword evidence="3" id="KW-0720">Serine protease</keyword>
<evidence type="ECO:0000313" key="7">
    <source>
        <dbReference type="WBParaSite" id="SBAD_0000430401-mRNA-1"/>
    </source>
</evidence>
<dbReference type="InterPro" id="IPR001375">
    <property type="entry name" value="Peptidase_S9_cat"/>
</dbReference>
<dbReference type="SUPFAM" id="SSF82171">
    <property type="entry name" value="DPP6 N-terminal domain-like"/>
    <property type="match status" value="1"/>
</dbReference>
<dbReference type="Proteomes" id="UP000270296">
    <property type="component" value="Unassembled WGS sequence"/>
</dbReference>
<dbReference type="EC" id="3.4.21.-" evidence="3"/>
<evidence type="ECO:0000256" key="1">
    <source>
        <dbReference type="ARBA" id="ARBA00005228"/>
    </source>
</evidence>
<dbReference type="SUPFAM" id="SSF53474">
    <property type="entry name" value="alpha/beta-Hydrolases"/>
    <property type="match status" value="1"/>
</dbReference>
<evidence type="ECO:0000256" key="3">
    <source>
        <dbReference type="RuleBase" id="RU368024"/>
    </source>
</evidence>
<proteinExistence type="inferred from homology"/>
<dbReference type="Pfam" id="PF00326">
    <property type="entry name" value="Peptidase_S9"/>
    <property type="match status" value="1"/>
</dbReference>
<dbReference type="PANTHER" id="PTHR42776:SF27">
    <property type="entry name" value="DIPEPTIDYL PEPTIDASE FAMILY MEMBER 6"/>
    <property type="match status" value="1"/>
</dbReference>
<comment type="similarity">
    <text evidence="1 3">Belongs to the peptidase S9A family.</text>
</comment>
<accession>A0A183IKH7</accession>
<organism evidence="7">
    <name type="scientific">Soboliphyme baturini</name>
    <dbReference type="NCBI Taxonomy" id="241478"/>
    <lineage>
        <taxon>Eukaryota</taxon>
        <taxon>Metazoa</taxon>
        <taxon>Ecdysozoa</taxon>
        <taxon>Nematoda</taxon>
        <taxon>Enoplea</taxon>
        <taxon>Dorylaimia</taxon>
        <taxon>Dioctophymatida</taxon>
        <taxon>Dioctophymatoidea</taxon>
        <taxon>Soboliphymatidae</taxon>
        <taxon>Soboliphyme</taxon>
    </lineage>
</organism>
<dbReference type="InterPro" id="IPR002470">
    <property type="entry name" value="Peptidase_S9A"/>
</dbReference>
<dbReference type="GO" id="GO:0006508">
    <property type="term" value="P:proteolysis"/>
    <property type="evidence" value="ECO:0007669"/>
    <property type="project" value="UniProtKB-KW"/>
</dbReference>
<keyword evidence="6" id="KW-1185">Reference proteome</keyword>
<dbReference type="WBParaSite" id="SBAD_0000430401-mRNA-1">
    <property type="protein sequence ID" value="SBAD_0000430401-mRNA-1"/>
    <property type="gene ID" value="SBAD_0000430401"/>
</dbReference>
<dbReference type="PANTHER" id="PTHR42776">
    <property type="entry name" value="SERINE PEPTIDASE S9 FAMILY MEMBER"/>
    <property type="match status" value="1"/>
</dbReference>